<reference evidence="15" key="1">
    <citation type="journal article" date="2020" name="BMC Genomics">
        <title>Correction to: Identification and distribution of gene clusters required for synthesis of sphingolipid metabolism inhibitors in diverse species of the filamentous fungus Fusarium.</title>
        <authorList>
            <person name="Kim H.S."/>
            <person name="Lohmar J.M."/>
            <person name="Busman M."/>
            <person name="Brown D.W."/>
            <person name="Naumann T.A."/>
            <person name="Divon H.H."/>
            <person name="Lysoe E."/>
            <person name="Uhlig S."/>
            <person name="Proctor R.H."/>
        </authorList>
    </citation>
    <scope>NUCLEOTIDE SEQUENCE</scope>
    <source>
        <strain evidence="15">NRRL 22465</strain>
    </source>
</reference>
<comment type="pathway">
    <text evidence="2">Protein modification; protein glycosylation.</text>
</comment>
<dbReference type="EC" id="2.4.1.117" evidence="4"/>
<evidence type="ECO:0000259" key="14">
    <source>
        <dbReference type="Pfam" id="PF00535"/>
    </source>
</evidence>
<dbReference type="Pfam" id="PF00535">
    <property type="entry name" value="Glycos_transf_2"/>
    <property type="match status" value="1"/>
</dbReference>
<proteinExistence type="inferred from homology"/>
<comment type="catalytic activity">
    <reaction evidence="12">
        <text>a di-trans,poly-cis-dolichyl phosphate + UDP-alpha-D-glucose = a di-trans,poly-cis-dolichyl beta-D-glucosyl phosphate + UDP</text>
        <dbReference type="Rhea" id="RHEA:15401"/>
        <dbReference type="Rhea" id="RHEA-COMP:19498"/>
        <dbReference type="Rhea" id="RHEA-COMP:19502"/>
        <dbReference type="ChEBI" id="CHEBI:57525"/>
        <dbReference type="ChEBI" id="CHEBI:57683"/>
        <dbReference type="ChEBI" id="CHEBI:58223"/>
        <dbReference type="ChEBI" id="CHEBI:58885"/>
        <dbReference type="EC" id="2.4.1.117"/>
    </reaction>
    <physiologicalReaction direction="left-to-right" evidence="12">
        <dbReference type="Rhea" id="RHEA:15402"/>
    </physiologicalReaction>
</comment>
<dbReference type="Gene3D" id="3.90.550.10">
    <property type="entry name" value="Spore Coat Polysaccharide Biosynthesis Protein SpsA, Chain A"/>
    <property type="match status" value="1"/>
</dbReference>
<dbReference type="OrthoDB" id="3784at2759"/>
<dbReference type="InterPro" id="IPR029044">
    <property type="entry name" value="Nucleotide-diphossugar_trans"/>
</dbReference>
<keyword evidence="16" id="KW-1185">Reference proteome</keyword>
<dbReference type="PANTHER" id="PTHR10859:SF91">
    <property type="entry name" value="DOLICHYL-PHOSPHATE BETA-GLUCOSYLTRANSFERASE"/>
    <property type="match status" value="1"/>
</dbReference>
<evidence type="ECO:0000256" key="6">
    <source>
        <dbReference type="ARBA" id="ARBA00022679"/>
    </source>
</evidence>
<evidence type="ECO:0000256" key="13">
    <source>
        <dbReference type="SAM" id="Phobius"/>
    </source>
</evidence>
<evidence type="ECO:0000256" key="8">
    <source>
        <dbReference type="ARBA" id="ARBA00022824"/>
    </source>
</evidence>
<feature type="transmembrane region" description="Helical" evidence="13">
    <location>
        <begin position="26"/>
        <end position="51"/>
    </location>
</feature>
<keyword evidence="5" id="KW-0328">Glycosyltransferase</keyword>
<sequence length="415" mass="46008">MAVATPFELPAKVMQPFWAWIEATPVYILIVLFIALIAFALFALFVLLHLVAPKPRPALSSEKQYITSHPTTGRTHPQPLPCWYDRWLVERQISEQQIQPTEAFPTPDAGNIDPAEVRLSVVFPAYNEEDRVIPTLEEAVTYLDEHFGRTTHAKTGVTSPTTKRHMRNTPKNDLGGYEILVVDDGSRDKTVDVVLQFAKDNDLHDVLRVVSLARNRGKGGATTHGFRHVRGEYVLFADADGASRFCDVGKLIEGCEEVVDGSHRGVAIGSRAHLVGSEAVVKRSALRNFLMRSFHLVLMILTPPATSRIRDTQCGFKLFSRASLPHIIPYMHTEGWIFDIEMLMLAESAPATPVLGSDGSVIGTSPGIKVAEVPIEWHEVGGSKLNVIQDSIKMAIGLAVLRASWMMGVYRRRLT</sequence>
<evidence type="ECO:0000313" key="16">
    <source>
        <dbReference type="Proteomes" id="UP000635477"/>
    </source>
</evidence>
<evidence type="ECO:0000256" key="1">
    <source>
        <dbReference type="ARBA" id="ARBA00004389"/>
    </source>
</evidence>
<protein>
    <recommendedName>
        <fullName evidence="4">dolichyl-phosphate beta-glucosyltransferase</fullName>
        <ecNumber evidence="4">2.4.1.117</ecNumber>
    </recommendedName>
</protein>
<dbReference type="Proteomes" id="UP000635477">
    <property type="component" value="Unassembled WGS sequence"/>
</dbReference>
<dbReference type="GO" id="GO:0005789">
    <property type="term" value="C:endoplasmic reticulum membrane"/>
    <property type="evidence" value="ECO:0007669"/>
    <property type="project" value="UniProtKB-SubCell"/>
</dbReference>
<dbReference type="GO" id="GO:0006487">
    <property type="term" value="P:protein N-linked glycosylation"/>
    <property type="evidence" value="ECO:0007669"/>
    <property type="project" value="TreeGrafter"/>
</dbReference>
<accession>A0A8H4UK43</accession>
<evidence type="ECO:0000313" key="15">
    <source>
        <dbReference type="EMBL" id="KAF4978278.1"/>
    </source>
</evidence>
<comment type="similarity">
    <text evidence="3">Belongs to the glycosyltransferase 2 family.</text>
</comment>
<evidence type="ECO:0000256" key="3">
    <source>
        <dbReference type="ARBA" id="ARBA00006739"/>
    </source>
</evidence>
<name>A0A8H4UK43_9HYPO</name>
<keyword evidence="8" id="KW-0256">Endoplasmic reticulum</keyword>
<dbReference type="CDD" id="cd04188">
    <property type="entry name" value="DPG_synthase"/>
    <property type="match status" value="1"/>
</dbReference>
<comment type="subcellular location">
    <subcellularLocation>
        <location evidence="1">Endoplasmic reticulum membrane</location>
        <topology evidence="1">Single-pass membrane protein</topology>
    </subcellularLocation>
</comment>
<evidence type="ECO:0000256" key="4">
    <source>
        <dbReference type="ARBA" id="ARBA00012583"/>
    </source>
</evidence>
<evidence type="ECO:0000256" key="5">
    <source>
        <dbReference type="ARBA" id="ARBA00022676"/>
    </source>
</evidence>
<keyword evidence="6" id="KW-0808">Transferase</keyword>
<keyword evidence="7 13" id="KW-0812">Transmembrane</keyword>
<dbReference type="GO" id="GO:0004581">
    <property type="term" value="F:dolichyl-phosphate beta-glucosyltransferase activity"/>
    <property type="evidence" value="ECO:0007669"/>
    <property type="project" value="UniProtKB-EC"/>
</dbReference>
<dbReference type="SUPFAM" id="SSF53448">
    <property type="entry name" value="Nucleotide-diphospho-sugar transferases"/>
    <property type="match status" value="1"/>
</dbReference>
<dbReference type="EMBL" id="JABEYC010000383">
    <property type="protein sequence ID" value="KAF4978278.1"/>
    <property type="molecule type" value="Genomic_DNA"/>
</dbReference>
<feature type="domain" description="Glycosyltransferase 2-like" evidence="14">
    <location>
        <begin position="174"/>
        <end position="256"/>
    </location>
</feature>
<reference evidence="15" key="2">
    <citation type="submission" date="2020-05" db="EMBL/GenBank/DDBJ databases">
        <authorList>
            <person name="Kim H.-S."/>
            <person name="Proctor R.H."/>
            <person name="Brown D.W."/>
        </authorList>
    </citation>
    <scope>NUCLEOTIDE SEQUENCE</scope>
    <source>
        <strain evidence="15">NRRL 22465</strain>
    </source>
</reference>
<evidence type="ECO:0000256" key="10">
    <source>
        <dbReference type="ARBA" id="ARBA00022989"/>
    </source>
</evidence>
<keyword evidence="11 13" id="KW-0472">Membrane</keyword>
<evidence type="ECO:0000256" key="9">
    <source>
        <dbReference type="ARBA" id="ARBA00022968"/>
    </source>
</evidence>
<evidence type="ECO:0000256" key="12">
    <source>
        <dbReference type="ARBA" id="ARBA00045097"/>
    </source>
</evidence>
<dbReference type="InterPro" id="IPR001173">
    <property type="entry name" value="Glyco_trans_2-like"/>
</dbReference>
<organism evidence="15 16">
    <name type="scientific">Fusarium zealandicum</name>
    <dbReference type="NCBI Taxonomy" id="1053134"/>
    <lineage>
        <taxon>Eukaryota</taxon>
        <taxon>Fungi</taxon>
        <taxon>Dikarya</taxon>
        <taxon>Ascomycota</taxon>
        <taxon>Pezizomycotina</taxon>
        <taxon>Sordariomycetes</taxon>
        <taxon>Hypocreomycetidae</taxon>
        <taxon>Hypocreales</taxon>
        <taxon>Nectriaceae</taxon>
        <taxon>Fusarium</taxon>
        <taxon>Fusarium staphyleae species complex</taxon>
    </lineage>
</organism>
<comment type="caution">
    <text evidence="15">The sequence shown here is derived from an EMBL/GenBank/DDBJ whole genome shotgun (WGS) entry which is preliminary data.</text>
</comment>
<keyword evidence="9" id="KW-0735">Signal-anchor</keyword>
<gene>
    <name evidence="15" type="ORF">FZEAL_5316</name>
</gene>
<evidence type="ECO:0000256" key="7">
    <source>
        <dbReference type="ARBA" id="ARBA00022692"/>
    </source>
</evidence>
<dbReference type="PANTHER" id="PTHR10859">
    <property type="entry name" value="GLYCOSYL TRANSFERASE"/>
    <property type="match status" value="1"/>
</dbReference>
<dbReference type="AlphaFoldDB" id="A0A8H4UK43"/>
<dbReference type="InterPro" id="IPR035518">
    <property type="entry name" value="DPG_synthase"/>
</dbReference>
<evidence type="ECO:0000256" key="11">
    <source>
        <dbReference type="ARBA" id="ARBA00023136"/>
    </source>
</evidence>
<keyword evidence="10 13" id="KW-1133">Transmembrane helix</keyword>
<evidence type="ECO:0000256" key="2">
    <source>
        <dbReference type="ARBA" id="ARBA00004922"/>
    </source>
</evidence>